<dbReference type="Proteomes" id="UP000001548">
    <property type="component" value="Unassembled WGS sequence"/>
</dbReference>
<dbReference type="KEGG" id="gla:GL50803_00113565"/>
<dbReference type="OMA" id="MIRSTFY"/>
<protein>
    <submittedName>
        <fullName evidence="4">Uncharacterized protein</fullName>
    </submittedName>
</protein>
<evidence type="ECO:0000256" key="1">
    <source>
        <dbReference type="SAM" id="MobiDB-lite"/>
    </source>
</evidence>
<reference evidence="4 5" key="1">
    <citation type="journal article" date="2007" name="Science">
        <title>Genomic minimalism in the early diverging intestinal parasite Giardia lamblia.</title>
        <authorList>
            <person name="Morrison H.G."/>
            <person name="McArthur A.G."/>
            <person name="Gillin F.D."/>
            <person name="Aley S.B."/>
            <person name="Adam R.D."/>
            <person name="Olsen G.J."/>
            <person name="Best A.A."/>
            <person name="Cande W.Z."/>
            <person name="Chen F."/>
            <person name="Cipriano M.J."/>
            <person name="Davids B.J."/>
            <person name="Dawson S.C."/>
            <person name="Elmendorf H.G."/>
            <person name="Hehl A.B."/>
            <person name="Holder M.E."/>
            <person name="Huse S.M."/>
            <person name="Kim U.U."/>
            <person name="Lasek-Nesselquist E."/>
            <person name="Manning G."/>
            <person name="Nigam A."/>
            <person name="Nixon J.E."/>
            <person name="Palm D."/>
            <person name="Passamaneck N.E."/>
            <person name="Prabhu A."/>
            <person name="Reich C.I."/>
            <person name="Reiner D.S."/>
            <person name="Samuelson J."/>
            <person name="Svard S.G."/>
            <person name="Sogin M.L."/>
        </authorList>
    </citation>
    <scope>NUCLEOTIDE SEQUENCE [LARGE SCALE GENOMIC DNA]</scope>
    <source>
        <strain evidence="4 5">WB C6</strain>
    </source>
</reference>
<dbReference type="VEuPathDB" id="GiardiaDB:GL50803_113565"/>
<dbReference type="GeneID" id="5699165"/>
<accession>A8BLF4</accession>
<keyword evidence="3" id="KW-0732">Signal</keyword>
<dbReference type="EMBL" id="AACB03000003">
    <property type="protein sequence ID" value="KAE8302752.1"/>
    <property type="molecule type" value="Genomic_DNA"/>
</dbReference>
<gene>
    <name evidence="4" type="ORF">GL50803_00113565</name>
</gene>
<dbReference type="RefSeq" id="XP_001706284.1">
    <property type="nucleotide sequence ID" value="XM_001706232.1"/>
</dbReference>
<evidence type="ECO:0000313" key="5">
    <source>
        <dbReference type="Proteomes" id="UP000001548"/>
    </source>
</evidence>
<dbReference type="AlphaFoldDB" id="A8BLF4"/>
<evidence type="ECO:0000256" key="3">
    <source>
        <dbReference type="SAM" id="SignalP"/>
    </source>
</evidence>
<feature type="region of interest" description="Disordered" evidence="1">
    <location>
        <begin position="1044"/>
        <end position="1070"/>
    </location>
</feature>
<dbReference type="HOGENOM" id="CLU_288938_0_0_1"/>
<feature type="compositionally biased region" description="Polar residues" evidence="1">
    <location>
        <begin position="1049"/>
        <end position="1070"/>
    </location>
</feature>
<keyword evidence="5" id="KW-1185">Reference proteome</keyword>
<comment type="caution">
    <text evidence="4">The sequence shown here is derived from an EMBL/GenBank/DDBJ whole genome shotgun (WGS) entry which is preliminary data.</text>
</comment>
<proteinExistence type="predicted"/>
<name>A8BLF4_GIAIC</name>
<evidence type="ECO:0000256" key="2">
    <source>
        <dbReference type="SAM" id="Phobius"/>
    </source>
</evidence>
<feature type="chain" id="PRO_5043679989" evidence="3">
    <location>
        <begin position="21"/>
        <end position="1070"/>
    </location>
</feature>
<keyword evidence="2" id="KW-0472">Membrane</keyword>
<evidence type="ECO:0000313" key="4">
    <source>
        <dbReference type="EMBL" id="KAE8302752.1"/>
    </source>
</evidence>
<feature type="signal peptide" evidence="3">
    <location>
        <begin position="1"/>
        <end position="20"/>
    </location>
</feature>
<sequence>MHAVIYGLLVLLTTITTALCDLHTAISVVEDIKQISCSNDAECSTSLALPSGIVACSSNKCQQKCSHQGTCIYPAGQKCTNGHCSMRCTNDQGCGNNQRCITSGSAEGVCGWSCTGSCAGQTSCGIDGICRQTCASDTDCPTGSVCRDESCFRTCTESKECLSEGRLHCWNGVCRQKCAQATDCPSGYMCSLAGDCEKVCYFNADCSVITGEACLNGHCKDGCKDDADCSSSQTCNISTSSSTGTCVWKCSTDCSADQVCGADGICRNQCSKCQDKEECLYGSCFKKCSSDTDCTETPKLSCIGLHCMAVCVSDVDCTGGRLCSFEGTCNYQCKSVACPHPSLCALDGVCRFKTETCQDGYTKGLDDGFCYLTCDSKNSDSPCDPMRTGTNNKPLDPSVFESNANYNTQQLAAQATSPLNQISMTCAGGNLCKAGCIIDSDCPLLSVCDQETHRCVRRADAPVLAEIKGCWCEDISLQANYENLSFTLNVRPRNTAECRAAFSTTAIVRLNLSDYEDTIVQTLSDFSFSNTNMIRLACNPSSLQSCKLAMITSTSASVSIESATHIMPTIISDILLDKYDYDTCFISKGSSIQYIKSLEETTTQLCARLSWNQACPYLSTNQIVQSTLIVHFNDNLTSRDDRYSLPVEAISSSKLTYCASLDERDTALASRINSYFTVSWLTGTLSLQLIIDEVEANVDVELSSLRTTYMEDCIQEFSVVISPISVFTVMKGYDTINSHLCSIPPTTKQIVLTAVVRDERTSDSIVLERPFPSFSYTSTASIPFLCGTGYHKTVHPDSCRSFFANVSTSTVKKLNGYVRITFYDSMDTSGNGMIRSTFYYVTYNLGCYNGTVVIVEPTVLSLRLQESGAKDCSIPTLEQAAIWQGVDLVNVSSTRLNEAGALVYMITAEIYTNSSMLLSMGKLAKQGTFSRDTDVLRFSCETDWVPGFGTEYAGMSCQRVLAELWNKKKTALVGLTIDGVTNTSIHSGFIPSITIQSQDYNTTYIITFSVAAAFAVALNTMALVLWVRLNKDVKALNLMIRSQHRKGKQQSSRAKSTMLGSNEDFNSPTY</sequence>
<organism evidence="4 5">
    <name type="scientific">Giardia intestinalis (strain ATCC 50803 / WB clone C6)</name>
    <name type="common">Giardia lamblia</name>
    <dbReference type="NCBI Taxonomy" id="184922"/>
    <lineage>
        <taxon>Eukaryota</taxon>
        <taxon>Metamonada</taxon>
        <taxon>Diplomonadida</taxon>
        <taxon>Hexamitidae</taxon>
        <taxon>Giardiinae</taxon>
        <taxon>Giardia</taxon>
    </lineage>
</organism>
<keyword evidence="2" id="KW-1133">Transmembrane helix</keyword>
<dbReference type="STRING" id="184922.A8BLF4"/>
<keyword evidence="2" id="KW-0812">Transmembrane</keyword>
<feature type="transmembrane region" description="Helical" evidence="2">
    <location>
        <begin position="1004"/>
        <end position="1027"/>
    </location>
</feature>